<organism evidence="9 10">
    <name type="scientific">Falsiroseomonas oleicola</name>
    <dbReference type="NCBI Taxonomy" id="2801474"/>
    <lineage>
        <taxon>Bacteria</taxon>
        <taxon>Pseudomonadati</taxon>
        <taxon>Pseudomonadota</taxon>
        <taxon>Alphaproteobacteria</taxon>
        <taxon>Acetobacterales</taxon>
        <taxon>Roseomonadaceae</taxon>
        <taxon>Falsiroseomonas</taxon>
    </lineage>
</organism>
<keyword evidence="5" id="KW-0574">Periplasm</keyword>
<dbReference type="InterPro" id="IPR031811">
    <property type="entry name" value="ALGX/ALGJ_SGNH-like"/>
</dbReference>
<keyword evidence="6" id="KW-0016">Alginate biosynthesis</keyword>
<dbReference type="RefSeq" id="WP_216876141.1">
    <property type="nucleotide sequence ID" value="NZ_JAERQM010000003.1"/>
</dbReference>
<keyword evidence="3" id="KW-0808">Transferase</keyword>
<evidence type="ECO:0000256" key="4">
    <source>
        <dbReference type="ARBA" id="ARBA00022729"/>
    </source>
</evidence>
<evidence type="ECO:0000256" key="7">
    <source>
        <dbReference type="SAM" id="Phobius"/>
    </source>
</evidence>
<accession>A0ABS6H8E0</accession>
<evidence type="ECO:0000256" key="2">
    <source>
        <dbReference type="ARBA" id="ARBA00005182"/>
    </source>
</evidence>
<evidence type="ECO:0000256" key="6">
    <source>
        <dbReference type="ARBA" id="ARBA00022841"/>
    </source>
</evidence>
<dbReference type="Proteomes" id="UP000689967">
    <property type="component" value="Unassembled WGS sequence"/>
</dbReference>
<evidence type="ECO:0000313" key="10">
    <source>
        <dbReference type="Proteomes" id="UP000689967"/>
    </source>
</evidence>
<keyword evidence="9" id="KW-0131">Cell cycle</keyword>
<keyword evidence="10" id="KW-1185">Reference proteome</keyword>
<keyword evidence="4" id="KW-0732">Signal</keyword>
<evidence type="ECO:0000259" key="8">
    <source>
        <dbReference type="Pfam" id="PF16822"/>
    </source>
</evidence>
<feature type="domain" description="AlgX/AlgJ SGNH hydrolase-like" evidence="8">
    <location>
        <begin position="98"/>
        <end position="356"/>
    </location>
</feature>
<evidence type="ECO:0000313" key="9">
    <source>
        <dbReference type="EMBL" id="MBU8544709.1"/>
    </source>
</evidence>
<comment type="subcellular location">
    <subcellularLocation>
        <location evidence="1">Periplasm</location>
    </subcellularLocation>
</comment>
<keyword evidence="7" id="KW-0472">Membrane</keyword>
<dbReference type="EMBL" id="JAERQM010000003">
    <property type="protein sequence ID" value="MBU8544709.1"/>
    <property type="molecule type" value="Genomic_DNA"/>
</dbReference>
<proteinExistence type="predicted"/>
<protein>
    <submittedName>
        <fullName evidence="9">Cell division protein FtsQ</fullName>
    </submittedName>
</protein>
<gene>
    <name evidence="9" type="ORF">JJQ90_13390</name>
</gene>
<dbReference type="GO" id="GO:0051301">
    <property type="term" value="P:cell division"/>
    <property type="evidence" value="ECO:0007669"/>
    <property type="project" value="UniProtKB-KW"/>
</dbReference>
<name>A0ABS6H8E0_9PROT</name>
<keyword evidence="7" id="KW-0812">Transmembrane</keyword>
<comment type="pathway">
    <text evidence="2">Glycan biosynthesis; alginate biosynthesis.</text>
</comment>
<comment type="caution">
    <text evidence="9">The sequence shown here is derived from an EMBL/GenBank/DDBJ whole genome shotgun (WGS) entry which is preliminary data.</text>
</comment>
<dbReference type="Pfam" id="PF16822">
    <property type="entry name" value="ALGX"/>
    <property type="match status" value="1"/>
</dbReference>
<evidence type="ECO:0000256" key="3">
    <source>
        <dbReference type="ARBA" id="ARBA00022679"/>
    </source>
</evidence>
<keyword evidence="9" id="KW-0132">Cell division</keyword>
<evidence type="ECO:0000256" key="1">
    <source>
        <dbReference type="ARBA" id="ARBA00004418"/>
    </source>
</evidence>
<sequence length="379" mass="40400">MNPTDPSTDPRLRPASATLGAAMAAILALGLWQGVSAMMTLQAARRLAPTLNGEAFLGGRTAAAVNQVMAQDLPADGLLRAAGGVLRWKVFGSGGPTVAPGCDNWLFLTEELRPWGTEGQAAMAERARLLTRVAALLAAQDIALRVVPVPDKARAVAPMLCGAPYAAESAARGEAFRRMLEGTGLAVIDLDPVLVPDGAALFYRTDTHWNQEGARRAAQAVAAAAPEDLTREARFRTDRAAEETPWIGDLLRLMSLDRVSDTWRPRADRQFVETTEALEAEEASILDDLPVAEVVLIGSSFSRNANFDGALQQALSAPVGNLSQAGGGFAGAAKDFFGSAAWRETPPRLVIWEFPERVLNQPLNADDRALAAWLEAQGR</sequence>
<evidence type="ECO:0000256" key="5">
    <source>
        <dbReference type="ARBA" id="ARBA00022764"/>
    </source>
</evidence>
<reference evidence="9 10" key="1">
    <citation type="submission" date="2021-01" db="EMBL/GenBank/DDBJ databases">
        <title>Roseomonas sp. nov, a bacterium isolated from an oil production mixture in Yumen Oilfield.</title>
        <authorList>
            <person name="Wu D."/>
        </authorList>
    </citation>
    <scope>NUCLEOTIDE SEQUENCE [LARGE SCALE GENOMIC DNA]</scope>
    <source>
        <strain evidence="9 10">ROY-5-3</strain>
    </source>
</reference>
<feature type="transmembrane region" description="Helical" evidence="7">
    <location>
        <begin position="12"/>
        <end position="32"/>
    </location>
</feature>
<keyword evidence="7" id="KW-1133">Transmembrane helix</keyword>